<dbReference type="InterPro" id="IPR036318">
    <property type="entry name" value="FAD-bd_PCMH-like_sf"/>
</dbReference>
<dbReference type="AlphaFoldDB" id="A0AAD5WRJ6"/>
<dbReference type="InterPro" id="IPR006094">
    <property type="entry name" value="Oxid_FAD_bind_N"/>
</dbReference>
<dbReference type="Pfam" id="PF01565">
    <property type="entry name" value="FAD_binding_4"/>
    <property type="match status" value="1"/>
</dbReference>
<evidence type="ECO:0000256" key="4">
    <source>
        <dbReference type="ARBA" id="ARBA00023002"/>
    </source>
</evidence>
<evidence type="ECO:0000256" key="1">
    <source>
        <dbReference type="ARBA" id="ARBA00005466"/>
    </source>
</evidence>
<comment type="caution">
    <text evidence="6">The sequence shown here is derived from an EMBL/GenBank/DDBJ whole genome shotgun (WGS) entry which is preliminary data.</text>
</comment>
<dbReference type="InterPro" id="IPR050416">
    <property type="entry name" value="FAD-linked_Oxidoreductase"/>
</dbReference>
<comment type="similarity">
    <text evidence="1">Belongs to the oxygen-dependent FAD-linked oxidoreductase family.</text>
</comment>
<sequence length="476" mass="51150">MGNAASTPFGDCLNSVCDGMENCVAYPTTPFYHIEWAKSYNLDHIITPKAVVRPNSTNDVSEFVKCAAEYDIKVQARSGGHSYGNHGLGGEDGALSIDLVNLQKFEMDEETWHATIGGGTHLGDVTDRMHDNGNRAMAHGTCPGVGIGGHATVGGIGPASRMWGTCMDHVLEVEVVTADGTVVRASEDENSDLFFGMKGAGASFGIVTEFVVKTHDEPGTAVQYTYNLVFGSPSEIAPVYEAWQELAAEPALDRRYASEFILHALGAVVTVTFYGTEDEFNDTGIPQKMPFGGQGEPAKLILDSWLGMVAAAAQNEALYITDTPMPFNTKSVGLTASQIPDSDEIESFFDWVDSTDKGTPLWFLIWSVAGGAINDIPSNATAFAHRDKLLYYDSYGIGVGDTVETFIAGAHSRVLDTTGLSSTDFPTYAGYIDVDLADGTAQNVYWGDNLPALMEVKKTWDPNNVFSNPQSVRVAP</sequence>
<evidence type="ECO:0000259" key="5">
    <source>
        <dbReference type="PROSITE" id="PS51387"/>
    </source>
</evidence>
<evidence type="ECO:0000256" key="3">
    <source>
        <dbReference type="ARBA" id="ARBA00022827"/>
    </source>
</evidence>
<dbReference type="PROSITE" id="PS00862">
    <property type="entry name" value="OX2_COVAL_FAD"/>
    <property type="match status" value="1"/>
</dbReference>
<dbReference type="GO" id="GO:0016491">
    <property type="term" value="F:oxidoreductase activity"/>
    <property type="evidence" value="ECO:0007669"/>
    <property type="project" value="UniProtKB-KW"/>
</dbReference>
<reference evidence="6" key="1">
    <citation type="submission" date="2022-07" db="EMBL/GenBank/DDBJ databases">
        <title>Draft genome sequence of Zalerion maritima ATCC 34329, a (micro)plastics degrading marine fungus.</title>
        <authorList>
            <person name="Paco A."/>
            <person name="Goncalves M.F.M."/>
            <person name="Rocha-Santos T.A.P."/>
            <person name="Alves A."/>
        </authorList>
    </citation>
    <scope>NUCLEOTIDE SEQUENCE</scope>
    <source>
        <strain evidence="6">ATCC 34329</strain>
    </source>
</reference>
<dbReference type="Gene3D" id="3.30.465.10">
    <property type="match status" value="1"/>
</dbReference>
<dbReference type="Proteomes" id="UP001201980">
    <property type="component" value="Unassembled WGS sequence"/>
</dbReference>
<dbReference type="GO" id="GO:0071949">
    <property type="term" value="F:FAD binding"/>
    <property type="evidence" value="ECO:0007669"/>
    <property type="project" value="InterPro"/>
</dbReference>
<dbReference type="SUPFAM" id="SSF56176">
    <property type="entry name" value="FAD-binding/transporter-associated domain-like"/>
    <property type="match status" value="1"/>
</dbReference>
<organism evidence="6 7">
    <name type="scientific">Zalerion maritima</name>
    <dbReference type="NCBI Taxonomy" id="339359"/>
    <lineage>
        <taxon>Eukaryota</taxon>
        <taxon>Fungi</taxon>
        <taxon>Dikarya</taxon>
        <taxon>Ascomycota</taxon>
        <taxon>Pezizomycotina</taxon>
        <taxon>Sordariomycetes</taxon>
        <taxon>Lulworthiomycetidae</taxon>
        <taxon>Lulworthiales</taxon>
        <taxon>Lulworthiaceae</taxon>
        <taxon>Zalerion</taxon>
    </lineage>
</organism>
<dbReference type="PANTHER" id="PTHR42973">
    <property type="entry name" value="BINDING OXIDOREDUCTASE, PUTATIVE (AFU_ORTHOLOGUE AFUA_1G17690)-RELATED"/>
    <property type="match status" value="1"/>
</dbReference>
<gene>
    <name evidence="6" type="ORF">MKZ38_004545</name>
</gene>
<dbReference type="Gene3D" id="3.40.462.20">
    <property type="match status" value="1"/>
</dbReference>
<dbReference type="Pfam" id="PF08031">
    <property type="entry name" value="BBE"/>
    <property type="match status" value="1"/>
</dbReference>
<evidence type="ECO:0000256" key="2">
    <source>
        <dbReference type="ARBA" id="ARBA00022630"/>
    </source>
</evidence>
<dbReference type="InterPro" id="IPR016169">
    <property type="entry name" value="FAD-bd_PCMH_sub2"/>
</dbReference>
<keyword evidence="4" id="KW-0560">Oxidoreductase</keyword>
<dbReference type="InterPro" id="IPR006093">
    <property type="entry name" value="Oxy_OxRdtase_FAD_BS"/>
</dbReference>
<name>A0AAD5WRJ6_9PEZI</name>
<dbReference type="InterPro" id="IPR016166">
    <property type="entry name" value="FAD-bd_PCMH"/>
</dbReference>
<keyword evidence="7" id="KW-1185">Reference proteome</keyword>
<dbReference type="PROSITE" id="PS51387">
    <property type="entry name" value="FAD_PCMH"/>
    <property type="match status" value="1"/>
</dbReference>
<dbReference type="InterPro" id="IPR012951">
    <property type="entry name" value="BBE"/>
</dbReference>
<dbReference type="EMBL" id="JAKWBI020000268">
    <property type="protein sequence ID" value="KAJ2897591.1"/>
    <property type="molecule type" value="Genomic_DNA"/>
</dbReference>
<dbReference type="PANTHER" id="PTHR42973:SF17">
    <property type="entry name" value="OXIDASE, PUTATIVE (AFU_ORTHOLOGUE AFUA_6G14340)-RELATED"/>
    <property type="match status" value="1"/>
</dbReference>
<keyword evidence="2" id="KW-0285">Flavoprotein</keyword>
<proteinExistence type="inferred from homology"/>
<keyword evidence="3" id="KW-0274">FAD</keyword>
<accession>A0AAD5WRJ6</accession>
<protein>
    <submittedName>
        <fullName evidence="6">FAD binding domain-containing protein</fullName>
    </submittedName>
</protein>
<evidence type="ECO:0000313" key="6">
    <source>
        <dbReference type="EMBL" id="KAJ2897591.1"/>
    </source>
</evidence>
<evidence type="ECO:0000313" key="7">
    <source>
        <dbReference type="Proteomes" id="UP001201980"/>
    </source>
</evidence>
<feature type="domain" description="FAD-binding PCMH-type" evidence="5">
    <location>
        <begin position="44"/>
        <end position="217"/>
    </location>
</feature>